<feature type="compositionally biased region" description="Basic and acidic residues" evidence="1">
    <location>
        <begin position="14"/>
        <end position="23"/>
    </location>
</feature>
<dbReference type="Proteomes" id="UP001149163">
    <property type="component" value="Unassembled WGS sequence"/>
</dbReference>
<reference evidence="2" key="1">
    <citation type="submission" date="2022-11" db="EMBL/GenBank/DDBJ databases">
        <authorList>
            <person name="Petersen C."/>
        </authorList>
    </citation>
    <scope>NUCLEOTIDE SEQUENCE</scope>
    <source>
        <strain evidence="2">IBT 26290</strain>
    </source>
</reference>
<dbReference type="EMBL" id="JAPQKN010000004">
    <property type="protein sequence ID" value="KAJ5160744.1"/>
    <property type="molecule type" value="Genomic_DNA"/>
</dbReference>
<feature type="region of interest" description="Disordered" evidence="1">
    <location>
        <begin position="1"/>
        <end position="25"/>
    </location>
</feature>
<sequence length="129" mass="14306">MVPRQGRQGAVTEPRARLHDKGKQHASGYVRCLRSLDAHALAMRQGTDTTTAPCQPWLSSDQASQERLAYYRSYTDKLLGFISHSDPETLTRLISVIRSGASDAQILDTIDRLSPQSGSQRNGVPRRSQ</sequence>
<gene>
    <name evidence="2" type="ORF">N7482_007748</name>
</gene>
<evidence type="ECO:0000313" key="2">
    <source>
        <dbReference type="EMBL" id="KAJ5160744.1"/>
    </source>
</evidence>
<accession>A0A9W9LKG0</accession>
<proteinExistence type="predicted"/>
<dbReference type="RefSeq" id="XP_056542301.1">
    <property type="nucleotide sequence ID" value="XM_056689872.1"/>
</dbReference>
<dbReference type="OrthoDB" id="4439444at2759"/>
<dbReference type="GeneID" id="81429048"/>
<organism evidence="2 3">
    <name type="scientific">Penicillium canariense</name>
    <dbReference type="NCBI Taxonomy" id="189055"/>
    <lineage>
        <taxon>Eukaryota</taxon>
        <taxon>Fungi</taxon>
        <taxon>Dikarya</taxon>
        <taxon>Ascomycota</taxon>
        <taxon>Pezizomycotina</taxon>
        <taxon>Eurotiomycetes</taxon>
        <taxon>Eurotiomycetidae</taxon>
        <taxon>Eurotiales</taxon>
        <taxon>Aspergillaceae</taxon>
        <taxon>Penicillium</taxon>
    </lineage>
</organism>
<comment type="caution">
    <text evidence="2">The sequence shown here is derived from an EMBL/GenBank/DDBJ whole genome shotgun (WGS) entry which is preliminary data.</text>
</comment>
<reference evidence="2" key="2">
    <citation type="journal article" date="2023" name="IMA Fungus">
        <title>Comparative genomic study of the Penicillium genus elucidates a diverse pangenome and 15 lateral gene transfer events.</title>
        <authorList>
            <person name="Petersen C."/>
            <person name="Sorensen T."/>
            <person name="Nielsen M.R."/>
            <person name="Sondergaard T.E."/>
            <person name="Sorensen J.L."/>
            <person name="Fitzpatrick D.A."/>
            <person name="Frisvad J.C."/>
            <person name="Nielsen K.L."/>
        </authorList>
    </citation>
    <scope>NUCLEOTIDE SEQUENCE</scope>
    <source>
        <strain evidence="2">IBT 26290</strain>
    </source>
</reference>
<protein>
    <submittedName>
        <fullName evidence="2">Uncharacterized protein</fullName>
    </submittedName>
</protein>
<keyword evidence="3" id="KW-1185">Reference proteome</keyword>
<name>A0A9W9LKG0_9EURO</name>
<dbReference type="AlphaFoldDB" id="A0A9W9LKG0"/>
<evidence type="ECO:0000256" key="1">
    <source>
        <dbReference type="SAM" id="MobiDB-lite"/>
    </source>
</evidence>
<evidence type="ECO:0000313" key="3">
    <source>
        <dbReference type="Proteomes" id="UP001149163"/>
    </source>
</evidence>